<feature type="transmembrane region" description="Helical" evidence="1">
    <location>
        <begin position="92"/>
        <end position="112"/>
    </location>
</feature>
<evidence type="ECO:0000313" key="3">
    <source>
        <dbReference type="Proteomes" id="UP001500124"/>
    </source>
</evidence>
<feature type="transmembrane region" description="Helical" evidence="1">
    <location>
        <begin position="132"/>
        <end position="150"/>
    </location>
</feature>
<evidence type="ECO:0000313" key="2">
    <source>
        <dbReference type="EMBL" id="GAA5060343.1"/>
    </source>
</evidence>
<dbReference type="Proteomes" id="UP001500124">
    <property type="component" value="Unassembled WGS sequence"/>
</dbReference>
<keyword evidence="3" id="KW-1185">Reference proteome</keyword>
<feature type="transmembrane region" description="Helical" evidence="1">
    <location>
        <begin position="189"/>
        <end position="212"/>
    </location>
</feature>
<proteinExistence type="predicted"/>
<comment type="caution">
    <text evidence="2">The sequence shown here is derived from an EMBL/GenBank/DDBJ whole genome shotgun (WGS) entry which is preliminary data.</text>
</comment>
<evidence type="ECO:0000256" key="1">
    <source>
        <dbReference type="SAM" id="Phobius"/>
    </source>
</evidence>
<dbReference type="RefSeq" id="WP_345669330.1">
    <property type="nucleotide sequence ID" value="NZ_BAABKC010000049.1"/>
</dbReference>
<keyword evidence="1" id="KW-1133">Transmembrane helix</keyword>
<sequence length="335" mass="35131">MNDRTAPSRGARWGGVAWTVGAAALIAALPWSASGRLPDRLATHWKLGDGAPDGSMPLWAASTFPALIWLGLAAVVLLMLRRGAGSSPAPGEAWTATALLSTGALLIGAQASVVRANLDRADWHDAHQPTPWLVATLVATVVGGIAGWLVTVRRRQAAAPAAQERPQGPVLQIPEGQRMVWLSRTVNPWLQLLAAMTGLVAVAAGIALVSGLAEPAQFGALFIPFALASLAVAGCAAVQARVSERGLEVAFGPFGWPVRRWDAADIESARTEDRTPAQVGGWGYRLSGLGTTVMLRRGQCLVIRTRSEGKEFAVSIDDAERGAALLNALSTPQSR</sequence>
<name>A0ABP9KNX9_9ACTN</name>
<accession>A0ABP9KNX9</accession>
<feature type="transmembrane region" description="Helical" evidence="1">
    <location>
        <begin position="218"/>
        <end position="238"/>
    </location>
</feature>
<keyword evidence="1" id="KW-0472">Membrane</keyword>
<dbReference type="EMBL" id="BAABKC010000049">
    <property type="protein sequence ID" value="GAA5060343.1"/>
    <property type="molecule type" value="Genomic_DNA"/>
</dbReference>
<gene>
    <name evidence="2" type="ORF">GCM10023336_37010</name>
</gene>
<keyword evidence="1" id="KW-0812">Transmembrane</keyword>
<feature type="transmembrane region" description="Helical" evidence="1">
    <location>
        <begin position="59"/>
        <end position="80"/>
    </location>
</feature>
<reference evidence="3" key="1">
    <citation type="journal article" date="2019" name="Int. J. Syst. Evol. Microbiol.">
        <title>The Global Catalogue of Microorganisms (GCM) 10K type strain sequencing project: providing services to taxonomists for standard genome sequencing and annotation.</title>
        <authorList>
            <consortium name="The Broad Institute Genomics Platform"/>
            <consortium name="The Broad Institute Genome Sequencing Center for Infectious Disease"/>
            <person name="Wu L."/>
            <person name="Ma J."/>
        </authorList>
    </citation>
    <scope>NUCLEOTIDE SEQUENCE [LARGE SCALE GENOMIC DNA]</scope>
    <source>
        <strain evidence="3">JCM 18410</strain>
    </source>
</reference>
<protein>
    <submittedName>
        <fullName evidence="2">DUF1648 domain-containing protein</fullName>
    </submittedName>
</protein>
<organism evidence="2 3">
    <name type="scientific">Streptomyces similanensis</name>
    <dbReference type="NCBI Taxonomy" id="1274988"/>
    <lineage>
        <taxon>Bacteria</taxon>
        <taxon>Bacillati</taxon>
        <taxon>Actinomycetota</taxon>
        <taxon>Actinomycetes</taxon>
        <taxon>Kitasatosporales</taxon>
        <taxon>Streptomycetaceae</taxon>
        <taxon>Streptomyces</taxon>
    </lineage>
</organism>